<dbReference type="PANTHER" id="PTHR13954:SF6">
    <property type="entry name" value="NON-SPECIFIC SERINE_THREONINE PROTEIN KINASE"/>
    <property type="match status" value="1"/>
</dbReference>
<evidence type="ECO:0000259" key="1">
    <source>
        <dbReference type="PROSITE" id="PS50011"/>
    </source>
</evidence>
<dbReference type="GO" id="GO:0004521">
    <property type="term" value="F:RNA endonuclease activity"/>
    <property type="evidence" value="ECO:0007669"/>
    <property type="project" value="InterPro"/>
</dbReference>
<dbReference type="InterPro" id="IPR045133">
    <property type="entry name" value="IRE1/2-like"/>
</dbReference>
<feature type="domain" description="Protein kinase" evidence="1">
    <location>
        <begin position="1"/>
        <end position="186"/>
    </location>
</feature>
<organism evidence="2 3">
    <name type="scientific">Orchesella cincta</name>
    <name type="common">Springtail</name>
    <name type="synonym">Podura cincta</name>
    <dbReference type="NCBI Taxonomy" id="48709"/>
    <lineage>
        <taxon>Eukaryota</taxon>
        <taxon>Metazoa</taxon>
        <taxon>Ecdysozoa</taxon>
        <taxon>Arthropoda</taxon>
        <taxon>Hexapoda</taxon>
        <taxon>Collembola</taxon>
        <taxon>Entomobryomorpha</taxon>
        <taxon>Entomobryoidea</taxon>
        <taxon>Orchesellidae</taxon>
        <taxon>Orchesellinae</taxon>
        <taxon>Orchesella</taxon>
    </lineage>
</organism>
<dbReference type="Pfam" id="PF00069">
    <property type="entry name" value="Pkinase"/>
    <property type="match status" value="1"/>
</dbReference>
<gene>
    <name evidence="2" type="ORF">Ocin01_14892</name>
</gene>
<evidence type="ECO:0000313" key="2">
    <source>
        <dbReference type="EMBL" id="ODM91790.1"/>
    </source>
</evidence>
<dbReference type="Gene3D" id="1.10.510.10">
    <property type="entry name" value="Transferase(Phosphotransferase) domain 1"/>
    <property type="match status" value="1"/>
</dbReference>
<name>A0A1D2MFM4_ORCCI</name>
<keyword evidence="3" id="KW-1185">Reference proteome</keyword>
<dbReference type="AlphaFoldDB" id="A0A1D2MFM4"/>
<keyword evidence="2" id="KW-0808">Transferase</keyword>
<dbReference type="PROSITE" id="PS00108">
    <property type="entry name" value="PROTEIN_KINASE_ST"/>
    <property type="match status" value="1"/>
</dbReference>
<dbReference type="EMBL" id="LJIJ01001418">
    <property type="protein sequence ID" value="ODM91790.1"/>
    <property type="molecule type" value="Genomic_DNA"/>
</dbReference>
<dbReference type="InterPro" id="IPR008271">
    <property type="entry name" value="Ser/Thr_kinase_AS"/>
</dbReference>
<reference evidence="2 3" key="1">
    <citation type="journal article" date="2016" name="Genome Biol. Evol.">
        <title>Gene Family Evolution Reflects Adaptation to Soil Environmental Stressors in the Genome of the Collembolan Orchesella cincta.</title>
        <authorList>
            <person name="Faddeeva-Vakhrusheva A."/>
            <person name="Derks M.F."/>
            <person name="Anvar S.Y."/>
            <person name="Agamennone V."/>
            <person name="Suring W."/>
            <person name="Smit S."/>
            <person name="van Straalen N.M."/>
            <person name="Roelofs D."/>
        </authorList>
    </citation>
    <scope>NUCLEOTIDE SEQUENCE [LARGE SCALE GENOMIC DNA]</scope>
    <source>
        <tissue evidence="2">Mixed pool</tissue>
    </source>
</reference>
<dbReference type="GO" id="GO:0070059">
    <property type="term" value="P:intrinsic apoptotic signaling pathway in response to endoplasmic reticulum stress"/>
    <property type="evidence" value="ECO:0007669"/>
    <property type="project" value="TreeGrafter"/>
</dbReference>
<dbReference type="PROSITE" id="PS50011">
    <property type="entry name" value="PROTEIN_KINASE_DOM"/>
    <property type="match status" value="1"/>
</dbReference>
<protein>
    <submittedName>
        <fullName evidence="2">Serine/threonine-protein kinase/endoribonuclease ire-1</fullName>
    </submittedName>
</protein>
<dbReference type="SMART" id="SM00220">
    <property type="entry name" value="S_TKc"/>
    <property type="match status" value="1"/>
</dbReference>
<dbReference type="InterPro" id="IPR000719">
    <property type="entry name" value="Prot_kinase_dom"/>
</dbReference>
<dbReference type="OMA" id="YSRAWEY"/>
<proteinExistence type="predicted"/>
<dbReference type="GO" id="GO:0004674">
    <property type="term" value="F:protein serine/threonine kinase activity"/>
    <property type="evidence" value="ECO:0007669"/>
    <property type="project" value="InterPro"/>
</dbReference>
<dbReference type="Proteomes" id="UP000094527">
    <property type="component" value="Unassembled WGS sequence"/>
</dbReference>
<accession>A0A1D2MFM4</accession>
<dbReference type="PANTHER" id="PTHR13954">
    <property type="entry name" value="IRE1-RELATED"/>
    <property type="match status" value="1"/>
</dbReference>
<dbReference type="GO" id="GO:0005524">
    <property type="term" value="F:ATP binding"/>
    <property type="evidence" value="ECO:0007669"/>
    <property type="project" value="InterPro"/>
</dbReference>
<dbReference type="GO" id="GO:1990604">
    <property type="term" value="C:IRE1-TRAF2-ASK1 complex"/>
    <property type="evidence" value="ECO:0007669"/>
    <property type="project" value="TreeGrafter"/>
</dbReference>
<dbReference type="OrthoDB" id="8187887at2759"/>
<dbReference type="GO" id="GO:0036498">
    <property type="term" value="P:IRE1-mediated unfolded protein response"/>
    <property type="evidence" value="ECO:0007669"/>
    <property type="project" value="TreeGrafter"/>
</dbReference>
<dbReference type="SUPFAM" id="SSF56112">
    <property type="entry name" value="Protein kinase-like (PK-like)"/>
    <property type="match status" value="1"/>
</dbReference>
<dbReference type="STRING" id="48709.A0A1D2MFM4"/>
<evidence type="ECO:0000313" key="3">
    <source>
        <dbReference type="Proteomes" id="UP000094527"/>
    </source>
</evidence>
<comment type="caution">
    <text evidence="2">The sequence shown here is derived from an EMBL/GenBank/DDBJ whole genome shotgun (WGS) entry which is preliminary data.</text>
</comment>
<dbReference type="InterPro" id="IPR011009">
    <property type="entry name" value="Kinase-like_dom_sf"/>
</dbReference>
<dbReference type="GO" id="GO:0051082">
    <property type="term" value="F:unfolded protein binding"/>
    <property type="evidence" value="ECO:0007669"/>
    <property type="project" value="TreeGrafter"/>
</dbReference>
<sequence length="186" mass="21198">MELAKCDLGIKIKNINDMLKCEDPVGAKRELQNLPKFIHDVAKGLKWIHDSQILHRDIKPENILIVMKADGSEIGKIGDFGVSRKLSTMSTGLIHWEKGTSDWMAPEAIRSMNSGKSFKNTKAIDIFSFGMTAQFTISLGVHPFGESKRNGRFIPMNILHEDIPSYSRAWEYLADHLFQWCMQYKL</sequence>
<keyword evidence="2" id="KW-0418">Kinase</keyword>